<evidence type="ECO:0000313" key="2">
    <source>
        <dbReference type="Proteomes" id="UP000001935"/>
    </source>
</evidence>
<protein>
    <submittedName>
        <fullName evidence="1">Uncharacterized protein</fullName>
    </submittedName>
</protein>
<proteinExistence type="predicted"/>
<reference evidence="1" key="1">
    <citation type="submission" date="2006-01" db="EMBL/GenBank/DDBJ databases">
        <title>Complete sequence of Anaeromyxobacter dehalogenans 2CP-C.</title>
        <authorList>
            <consortium name="US DOE Joint Genome Institute"/>
            <person name="Copeland A."/>
            <person name="Lucas S."/>
            <person name="Lapidus A."/>
            <person name="Barry K."/>
            <person name="Detter J.C."/>
            <person name="Glavina T."/>
            <person name="Hammon N."/>
            <person name="Israni S."/>
            <person name="Pitluck S."/>
            <person name="Brettin T."/>
            <person name="Bruce D."/>
            <person name="Han C."/>
            <person name="Tapia R."/>
            <person name="Gilna P."/>
            <person name="Kiss H."/>
            <person name="Schmutz J."/>
            <person name="Larimer F."/>
            <person name="Land M."/>
            <person name="Kyrpides N."/>
            <person name="Anderson I."/>
            <person name="Sanford R.A."/>
            <person name="Ritalahti K.M."/>
            <person name="Thomas H.S."/>
            <person name="Kirby J.R."/>
            <person name="Zhulin I.B."/>
            <person name="Loeffler F.E."/>
            <person name="Richardson P."/>
        </authorList>
    </citation>
    <scope>NUCLEOTIDE SEQUENCE</scope>
    <source>
        <strain evidence="1">2CP-C</strain>
    </source>
</reference>
<dbReference type="HOGENOM" id="CLU_1472306_0_0_7"/>
<dbReference type="PROSITE" id="PS51318">
    <property type="entry name" value="TAT"/>
    <property type="match status" value="1"/>
</dbReference>
<evidence type="ECO:0000313" key="1">
    <source>
        <dbReference type="EMBL" id="ABC81646.1"/>
    </source>
</evidence>
<dbReference type="STRING" id="290397.Adeh_1875"/>
<accession>Q2IJ15</accession>
<dbReference type="EMBL" id="CP000251">
    <property type="protein sequence ID" value="ABC81646.1"/>
    <property type="molecule type" value="Genomic_DNA"/>
</dbReference>
<dbReference type="Proteomes" id="UP000001935">
    <property type="component" value="Chromosome"/>
</dbReference>
<dbReference type="KEGG" id="ade:Adeh_1875"/>
<name>Q2IJ15_ANADE</name>
<gene>
    <name evidence="1" type="ordered locus">Adeh_1875</name>
</gene>
<dbReference type="AlphaFoldDB" id="Q2IJ15"/>
<dbReference type="InterPro" id="IPR006311">
    <property type="entry name" value="TAT_signal"/>
</dbReference>
<sequence>MAETKNTSEGVSRRRFMGACGVVVGAAMVPGSAAAVAAGAPATVAEAAKAWSAANEAMIARFRPIYMAELRRLAEDLRPLFESGELSTTFDIDDKANMAAHRRLERMCGDRFGAVVVEHVYENGGREWTGEEEEAARFVAAVSPSIEEEGPVDEWAHPGLCAQACAAHDVLDIARREGWGVRS</sequence>
<organism evidence="1 2">
    <name type="scientific">Anaeromyxobacter dehalogenans (strain 2CP-C)</name>
    <dbReference type="NCBI Taxonomy" id="290397"/>
    <lineage>
        <taxon>Bacteria</taxon>
        <taxon>Pseudomonadati</taxon>
        <taxon>Myxococcota</taxon>
        <taxon>Myxococcia</taxon>
        <taxon>Myxococcales</taxon>
        <taxon>Cystobacterineae</taxon>
        <taxon>Anaeromyxobacteraceae</taxon>
        <taxon>Anaeromyxobacter</taxon>
    </lineage>
</organism>